<sequence>MRNITVQSQSWNLDEEINSIEETEEAEETQDTAYSFSYARV</sequence>
<reference evidence="2 3" key="1">
    <citation type="submission" date="2022-10" db="EMBL/GenBank/DDBJ databases">
        <title>The complete genomes of actinobacterial strains from the NBC collection.</title>
        <authorList>
            <person name="Joergensen T.S."/>
            <person name="Alvarez Arevalo M."/>
            <person name="Sterndorff E.B."/>
            <person name="Faurdal D."/>
            <person name="Vuksanovic O."/>
            <person name="Mourched A.-S."/>
            <person name="Charusanti P."/>
            <person name="Shaw S."/>
            <person name="Blin K."/>
            <person name="Weber T."/>
        </authorList>
    </citation>
    <scope>NUCLEOTIDE SEQUENCE [LARGE SCALE GENOMIC DNA]</scope>
    <source>
        <strain evidence="2 3">NBC 01792</strain>
    </source>
</reference>
<protein>
    <submittedName>
        <fullName evidence="2">Uncharacterized protein</fullName>
    </submittedName>
</protein>
<accession>A0ABZ1EVX6</accession>
<name>A0ABZ1EVX6_9ACTN</name>
<feature type="region of interest" description="Disordered" evidence="1">
    <location>
        <begin position="21"/>
        <end position="41"/>
    </location>
</feature>
<feature type="compositionally biased region" description="Acidic residues" evidence="1">
    <location>
        <begin position="21"/>
        <end position="30"/>
    </location>
</feature>
<dbReference type="EMBL" id="CP109083">
    <property type="protein sequence ID" value="WSB08289.1"/>
    <property type="molecule type" value="Genomic_DNA"/>
</dbReference>
<dbReference type="RefSeq" id="WP_326705309.1">
    <property type="nucleotide sequence ID" value="NZ_CP108861.1"/>
</dbReference>
<keyword evidence="3" id="KW-1185">Reference proteome</keyword>
<proteinExistence type="predicted"/>
<evidence type="ECO:0000256" key="1">
    <source>
        <dbReference type="SAM" id="MobiDB-lite"/>
    </source>
</evidence>
<organism evidence="2 3">
    <name type="scientific">Streptomyces cyaneofuscatus</name>
    <dbReference type="NCBI Taxonomy" id="66883"/>
    <lineage>
        <taxon>Bacteria</taxon>
        <taxon>Bacillati</taxon>
        <taxon>Actinomycetota</taxon>
        <taxon>Actinomycetes</taxon>
        <taxon>Kitasatosporales</taxon>
        <taxon>Streptomycetaceae</taxon>
        <taxon>Streptomyces</taxon>
    </lineage>
</organism>
<evidence type="ECO:0000313" key="2">
    <source>
        <dbReference type="EMBL" id="WSB08289.1"/>
    </source>
</evidence>
<gene>
    <name evidence="2" type="ORF">OG849_14000</name>
</gene>
<dbReference type="Proteomes" id="UP001356428">
    <property type="component" value="Chromosome"/>
</dbReference>
<evidence type="ECO:0000313" key="3">
    <source>
        <dbReference type="Proteomes" id="UP001356428"/>
    </source>
</evidence>